<name>A0AAN7JEL4_9MYRT</name>
<proteinExistence type="predicted"/>
<gene>
    <name evidence="2" type="ORF">SAY87_027065</name>
</gene>
<feature type="compositionally biased region" description="Basic and acidic residues" evidence="1">
    <location>
        <begin position="62"/>
        <end position="73"/>
    </location>
</feature>
<dbReference type="EMBL" id="JAXIOK010000018">
    <property type="protein sequence ID" value="KAK4749616.1"/>
    <property type="molecule type" value="Genomic_DNA"/>
</dbReference>
<evidence type="ECO:0000256" key="1">
    <source>
        <dbReference type="SAM" id="MobiDB-lite"/>
    </source>
</evidence>
<accession>A0AAN7JEL4</accession>
<comment type="caution">
    <text evidence="2">The sequence shown here is derived from an EMBL/GenBank/DDBJ whole genome shotgun (WGS) entry which is preliminary data.</text>
</comment>
<organism evidence="2 3">
    <name type="scientific">Trapa incisa</name>
    <dbReference type="NCBI Taxonomy" id="236973"/>
    <lineage>
        <taxon>Eukaryota</taxon>
        <taxon>Viridiplantae</taxon>
        <taxon>Streptophyta</taxon>
        <taxon>Embryophyta</taxon>
        <taxon>Tracheophyta</taxon>
        <taxon>Spermatophyta</taxon>
        <taxon>Magnoliopsida</taxon>
        <taxon>eudicotyledons</taxon>
        <taxon>Gunneridae</taxon>
        <taxon>Pentapetalae</taxon>
        <taxon>rosids</taxon>
        <taxon>malvids</taxon>
        <taxon>Myrtales</taxon>
        <taxon>Lythraceae</taxon>
        <taxon>Trapa</taxon>
    </lineage>
</organism>
<evidence type="ECO:0000313" key="3">
    <source>
        <dbReference type="Proteomes" id="UP001345219"/>
    </source>
</evidence>
<sequence length="80" mass="8983">MLLEIDENSTVFIDAAPSGDTLAYRVDSNGGFVNAATVEKSEILIQLLNRPRSDAAQAVKKMRMEEMDDDEKKYQKHPLL</sequence>
<protein>
    <submittedName>
        <fullName evidence="2">Uncharacterized protein</fullName>
    </submittedName>
</protein>
<dbReference type="Proteomes" id="UP001345219">
    <property type="component" value="Chromosome 21"/>
</dbReference>
<feature type="region of interest" description="Disordered" evidence="1">
    <location>
        <begin position="58"/>
        <end position="80"/>
    </location>
</feature>
<evidence type="ECO:0000313" key="2">
    <source>
        <dbReference type="EMBL" id="KAK4749616.1"/>
    </source>
</evidence>
<reference evidence="2 3" key="1">
    <citation type="journal article" date="2023" name="Hortic Res">
        <title>Pangenome of water caltrop reveals structural variations and asymmetric subgenome divergence after allopolyploidization.</title>
        <authorList>
            <person name="Zhang X."/>
            <person name="Chen Y."/>
            <person name="Wang L."/>
            <person name="Yuan Y."/>
            <person name="Fang M."/>
            <person name="Shi L."/>
            <person name="Lu R."/>
            <person name="Comes H.P."/>
            <person name="Ma Y."/>
            <person name="Chen Y."/>
            <person name="Huang G."/>
            <person name="Zhou Y."/>
            <person name="Zheng Z."/>
            <person name="Qiu Y."/>
        </authorList>
    </citation>
    <scope>NUCLEOTIDE SEQUENCE [LARGE SCALE GENOMIC DNA]</scope>
    <source>
        <tissue evidence="2">Roots</tissue>
    </source>
</reference>
<keyword evidence="3" id="KW-1185">Reference proteome</keyword>
<dbReference type="AlphaFoldDB" id="A0AAN7JEL4"/>